<evidence type="ECO:0000256" key="1">
    <source>
        <dbReference type="ARBA" id="ARBA00004651"/>
    </source>
</evidence>
<keyword evidence="5 6" id="KW-0472">Membrane</keyword>
<dbReference type="AlphaFoldDB" id="A0A2H1FCV1"/>
<name>A0A2H1FCV1_9ARCH</name>
<dbReference type="RefSeq" id="WP_157926699.1">
    <property type="nucleotide sequence ID" value="NZ_LT841358.1"/>
</dbReference>
<feature type="transmembrane region" description="Helical" evidence="6">
    <location>
        <begin position="145"/>
        <end position="165"/>
    </location>
</feature>
<comment type="subcellular location">
    <subcellularLocation>
        <location evidence="1">Cell membrane</location>
        <topology evidence="1">Multi-pass membrane protein</topology>
    </subcellularLocation>
</comment>
<evidence type="ECO:0000313" key="8">
    <source>
        <dbReference type="EMBL" id="SMH70581.1"/>
    </source>
</evidence>
<feature type="transmembrane region" description="Helical" evidence="6">
    <location>
        <begin position="177"/>
        <end position="197"/>
    </location>
</feature>
<keyword evidence="9" id="KW-1185">Reference proteome</keyword>
<dbReference type="EMBL" id="LT841358">
    <property type="protein sequence ID" value="SMH70581.1"/>
    <property type="molecule type" value="Genomic_DNA"/>
</dbReference>
<sequence>MVALDIINNLANFIIHAISNTGYFGIFFLMLAESSLIPIPSEIIMPFSGYLASTGKLNPILIILAGSIGNLVGSLVAYIIGVKLGREFIAKYGKYVLLKKSHLEWTESYFKKYGDRSTFVSRLLPAIRTYISLPAGIAKMNLKKFSIYTFAGSIIWSTMLTYVGMTLGDQWTRIRHYSDYIDGAVIVGLVIIIIIIVKKRVAKPDNN</sequence>
<accession>A0A2H1FCV1</accession>
<feature type="domain" description="VTT" evidence="7">
    <location>
        <begin position="39"/>
        <end position="164"/>
    </location>
</feature>
<evidence type="ECO:0000256" key="3">
    <source>
        <dbReference type="ARBA" id="ARBA00022692"/>
    </source>
</evidence>
<feature type="transmembrane region" description="Helical" evidence="6">
    <location>
        <begin position="21"/>
        <end position="40"/>
    </location>
</feature>
<organism evidence="8 9">
    <name type="scientific">Candidatus Nitrosotalea okcheonensis</name>
    <dbReference type="NCBI Taxonomy" id="1903276"/>
    <lineage>
        <taxon>Archaea</taxon>
        <taxon>Nitrososphaerota</taxon>
        <taxon>Nitrososphaeria</taxon>
        <taxon>Nitrosotaleales</taxon>
        <taxon>Nitrosotaleaceae</taxon>
        <taxon>Nitrosotalea</taxon>
    </lineage>
</organism>
<dbReference type="PANTHER" id="PTHR42709">
    <property type="entry name" value="ALKALINE PHOSPHATASE LIKE PROTEIN"/>
    <property type="match status" value="1"/>
</dbReference>
<keyword evidence="3 6" id="KW-0812">Transmembrane</keyword>
<proteinExistence type="predicted"/>
<dbReference type="InterPro" id="IPR032816">
    <property type="entry name" value="VTT_dom"/>
</dbReference>
<keyword evidence="2" id="KW-1003">Cell membrane</keyword>
<dbReference type="InterPro" id="IPR051311">
    <property type="entry name" value="DedA_domain"/>
</dbReference>
<evidence type="ECO:0000256" key="4">
    <source>
        <dbReference type="ARBA" id="ARBA00022989"/>
    </source>
</evidence>
<feature type="transmembrane region" description="Helical" evidence="6">
    <location>
        <begin position="60"/>
        <end position="81"/>
    </location>
</feature>
<evidence type="ECO:0000313" key="9">
    <source>
        <dbReference type="Proteomes" id="UP000230607"/>
    </source>
</evidence>
<evidence type="ECO:0000256" key="5">
    <source>
        <dbReference type="ARBA" id="ARBA00023136"/>
    </source>
</evidence>
<keyword evidence="4 6" id="KW-1133">Transmembrane helix</keyword>
<dbReference type="PANTHER" id="PTHR42709:SF6">
    <property type="entry name" value="UNDECAPRENYL PHOSPHATE TRANSPORTER A"/>
    <property type="match status" value="1"/>
</dbReference>
<dbReference type="Proteomes" id="UP000230607">
    <property type="component" value="Chromosome 1"/>
</dbReference>
<dbReference type="GO" id="GO:0005886">
    <property type="term" value="C:plasma membrane"/>
    <property type="evidence" value="ECO:0007669"/>
    <property type="project" value="UniProtKB-SubCell"/>
</dbReference>
<evidence type="ECO:0000259" key="7">
    <source>
        <dbReference type="Pfam" id="PF09335"/>
    </source>
</evidence>
<evidence type="ECO:0000256" key="2">
    <source>
        <dbReference type="ARBA" id="ARBA00022475"/>
    </source>
</evidence>
<dbReference type="OrthoDB" id="204088at2157"/>
<evidence type="ECO:0000256" key="6">
    <source>
        <dbReference type="SAM" id="Phobius"/>
    </source>
</evidence>
<gene>
    <name evidence="8" type="ORF">NCS_10388</name>
</gene>
<reference evidence="9" key="1">
    <citation type="submission" date="2017-03" db="EMBL/GenBank/DDBJ databases">
        <authorList>
            <person name="Herbold C."/>
        </authorList>
    </citation>
    <scope>NUCLEOTIDE SEQUENCE [LARGE SCALE GENOMIC DNA]</scope>
</reference>
<protein>
    <submittedName>
        <fullName evidence="8">SNARE associated Golgi protein-like protein</fullName>
    </submittedName>
</protein>
<dbReference type="Pfam" id="PF09335">
    <property type="entry name" value="VTT_dom"/>
    <property type="match status" value="1"/>
</dbReference>